<dbReference type="EMBL" id="CP031229">
    <property type="protein sequence ID" value="AXH95043.1"/>
    <property type="molecule type" value="Genomic_DNA"/>
</dbReference>
<organism evidence="1 2">
    <name type="scientific">Ornithinimicrobium avium</name>
    <dbReference type="NCBI Taxonomy" id="2283195"/>
    <lineage>
        <taxon>Bacteria</taxon>
        <taxon>Bacillati</taxon>
        <taxon>Actinomycetota</taxon>
        <taxon>Actinomycetes</taxon>
        <taxon>Micrococcales</taxon>
        <taxon>Ornithinimicrobiaceae</taxon>
        <taxon>Ornithinimicrobium</taxon>
    </lineage>
</organism>
<reference evidence="1 2" key="1">
    <citation type="submission" date="2018-07" db="EMBL/GenBank/DDBJ databases">
        <title>Complete genome sequencing of Ornithinimicrobium sp. AMA3305.</title>
        <authorList>
            <person name="Bae J.-W."/>
        </authorList>
    </citation>
    <scope>NUCLEOTIDE SEQUENCE [LARGE SCALE GENOMIC DNA]</scope>
    <source>
        <strain evidence="1 2">AMA3305</strain>
    </source>
</reference>
<sequence>MTSPADPASPRTVPARSVSRGLLLLAGAPTEVADWAARSVVPLFLVPTGEWTGATVAGDSRVAAPYDDAATVLAARPVPGRAGPALGFFQIEGRAVLTVHAYGRRRGPGWVVWEPDAGLLRPPGLQLAGPAEIVRVAGAAPEVRDELVDLLHETRARPLVMLQAVLATLGLPLARLLEDPAAAGSLEGVTRHEPRPREVGWFEDAVADGVRLRRELGVLQ</sequence>
<name>A0A345NJ35_9MICO</name>
<accession>A0A345NJ35</accession>
<dbReference type="OrthoDB" id="4861076at2"/>
<evidence type="ECO:0000313" key="1">
    <source>
        <dbReference type="EMBL" id="AXH95043.1"/>
    </source>
</evidence>
<dbReference type="Proteomes" id="UP000253790">
    <property type="component" value="Chromosome"/>
</dbReference>
<keyword evidence="2" id="KW-1185">Reference proteome</keyword>
<dbReference type="KEGG" id="orn:DV701_01695"/>
<dbReference type="RefSeq" id="WP_114926809.1">
    <property type="nucleotide sequence ID" value="NZ_CP031229.1"/>
</dbReference>
<evidence type="ECO:0000313" key="2">
    <source>
        <dbReference type="Proteomes" id="UP000253790"/>
    </source>
</evidence>
<proteinExistence type="predicted"/>
<gene>
    <name evidence="1" type="ORF">DV701_01695</name>
</gene>
<dbReference type="AlphaFoldDB" id="A0A345NJ35"/>
<protein>
    <submittedName>
        <fullName evidence="1">Uncharacterized protein</fullName>
    </submittedName>
</protein>